<comment type="caution">
    <text evidence="10">The sequence shown here is derived from an EMBL/GenBank/DDBJ whole genome shotgun (WGS) entry which is preliminary data.</text>
</comment>
<feature type="transmembrane region" description="Helical" evidence="9">
    <location>
        <begin position="51"/>
        <end position="77"/>
    </location>
</feature>
<evidence type="ECO:0000313" key="10">
    <source>
        <dbReference type="EMBL" id="GGA78885.1"/>
    </source>
</evidence>
<dbReference type="PANTHER" id="PTHR11795">
    <property type="entry name" value="BRANCHED-CHAIN AMINO ACID TRANSPORT SYSTEM PERMEASE PROTEIN LIVH"/>
    <property type="match status" value="1"/>
</dbReference>
<protein>
    <submittedName>
        <fullName evidence="10">Branched-chain amino acid ABC transporter permease</fullName>
    </submittedName>
</protein>
<dbReference type="PANTHER" id="PTHR11795:SF445">
    <property type="entry name" value="AMINO ACID ABC TRANSPORTER PERMEASE PROTEIN"/>
    <property type="match status" value="1"/>
</dbReference>
<keyword evidence="6 9" id="KW-1133">Transmembrane helix</keyword>
<keyword evidence="4 9" id="KW-0812">Transmembrane</keyword>
<dbReference type="InterPro" id="IPR001851">
    <property type="entry name" value="ABC_transp_permease"/>
</dbReference>
<evidence type="ECO:0000256" key="7">
    <source>
        <dbReference type="ARBA" id="ARBA00023136"/>
    </source>
</evidence>
<dbReference type="CDD" id="cd06582">
    <property type="entry name" value="TM_PBP1_LivH_like"/>
    <property type="match status" value="1"/>
</dbReference>
<keyword evidence="2" id="KW-0813">Transport</keyword>
<keyword evidence="3" id="KW-1003">Cell membrane</keyword>
<gene>
    <name evidence="10" type="ORF">GCM10011385_36290</name>
</gene>
<accession>A0A916S0A3</accession>
<evidence type="ECO:0000256" key="8">
    <source>
        <dbReference type="ARBA" id="ARBA00037998"/>
    </source>
</evidence>
<sequence length="284" mass="29658">MQDLVNGLAQGAIYSLAGVGLVLIFSVVRVPNFAHGEPVMVAAMLPVTLMALFNMPLALALVLGVVAAIALGIFFSVAIFSRLSKYPEVSLLIISLALVVMISSLAVMFWGDAARQTPGSPSTVLNWGGVRIPVMWIIIFFMALAATVALDAFIRYTTPGRAMRAMALNPFAAKLMGIPVARYHALAFGIGSGLAGVAGALFSLAFAVQSSMGAAIALKAFIVIIFAGMGSIWGAFAGGLLLGLVESYGASYLSSGYRDTFGFIFLLGVLLIKPNGLFARRANG</sequence>
<evidence type="ECO:0000256" key="4">
    <source>
        <dbReference type="ARBA" id="ARBA00022692"/>
    </source>
</evidence>
<dbReference type="EMBL" id="BMIF01000015">
    <property type="protein sequence ID" value="GGA78885.1"/>
    <property type="molecule type" value="Genomic_DNA"/>
</dbReference>
<dbReference type="RefSeq" id="WP_188722532.1">
    <property type="nucleotide sequence ID" value="NZ_BMIF01000015.1"/>
</dbReference>
<name>A0A916S0A3_9HYPH</name>
<keyword evidence="7 9" id="KW-0472">Membrane</keyword>
<keyword evidence="11" id="KW-1185">Reference proteome</keyword>
<comment type="subcellular location">
    <subcellularLocation>
        <location evidence="1">Cell membrane</location>
        <topology evidence="1">Multi-pass membrane protein</topology>
    </subcellularLocation>
</comment>
<reference evidence="10" key="1">
    <citation type="journal article" date="2014" name="Int. J. Syst. Evol. Microbiol.">
        <title>Complete genome sequence of Corynebacterium casei LMG S-19264T (=DSM 44701T), isolated from a smear-ripened cheese.</title>
        <authorList>
            <consortium name="US DOE Joint Genome Institute (JGI-PGF)"/>
            <person name="Walter F."/>
            <person name="Albersmeier A."/>
            <person name="Kalinowski J."/>
            <person name="Ruckert C."/>
        </authorList>
    </citation>
    <scope>NUCLEOTIDE SEQUENCE</scope>
    <source>
        <strain evidence="10">CGMCC 1.15320</strain>
    </source>
</reference>
<dbReference type="GO" id="GO:0006865">
    <property type="term" value="P:amino acid transport"/>
    <property type="evidence" value="ECO:0007669"/>
    <property type="project" value="UniProtKB-KW"/>
</dbReference>
<feature type="transmembrane region" description="Helical" evidence="9">
    <location>
        <begin position="130"/>
        <end position="150"/>
    </location>
</feature>
<evidence type="ECO:0000256" key="6">
    <source>
        <dbReference type="ARBA" id="ARBA00022989"/>
    </source>
</evidence>
<feature type="transmembrane region" description="Helical" evidence="9">
    <location>
        <begin position="261"/>
        <end position="279"/>
    </location>
</feature>
<feature type="transmembrane region" description="Helical" evidence="9">
    <location>
        <begin position="220"/>
        <end position="241"/>
    </location>
</feature>
<evidence type="ECO:0000313" key="11">
    <source>
        <dbReference type="Proteomes" id="UP000636264"/>
    </source>
</evidence>
<evidence type="ECO:0000256" key="9">
    <source>
        <dbReference type="SAM" id="Phobius"/>
    </source>
</evidence>
<organism evidence="10 11">
    <name type="scientific">Nitratireductor aestuarii</name>
    <dbReference type="NCBI Taxonomy" id="1735103"/>
    <lineage>
        <taxon>Bacteria</taxon>
        <taxon>Pseudomonadati</taxon>
        <taxon>Pseudomonadota</taxon>
        <taxon>Alphaproteobacteria</taxon>
        <taxon>Hyphomicrobiales</taxon>
        <taxon>Phyllobacteriaceae</taxon>
        <taxon>Nitratireductor</taxon>
    </lineage>
</organism>
<evidence type="ECO:0000256" key="1">
    <source>
        <dbReference type="ARBA" id="ARBA00004651"/>
    </source>
</evidence>
<dbReference type="Pfam" id="PF02653">
    <property type="entry name" value="BPD_transp_2"/>
    <property type="match status" value="1"/>
</dbReference>
<comment type="similarity">
    <text evidence="8">Belongs to the binding-protein-dependent transport system permease family. LivHM subfamily.</text>
</comment>
<evidence type="ECO:0000256" key="5">
    <source>
        <dbReference type="ARBA" id="ARBA00022970"/>
    </source>
</evidence>
<dbReference type="InterPro" id="IPR052157">
    <property type="entry name" value="BCAA_transport_permease"/>
</dbReference>
<dbReference type="GO" id="GO:0005886">
    <property type="term" value="C:plasma membrane"/>
    <property type="evidence" value="ECO:0007669"/>
    <property type="project" value="UniProtKB-SubCell"/>
</dbReference>
<reference evidence="10" key="2">
    <citation type="submission" date="2020-09" db="EMBL/GenBank/DDBJ databases">
        <authorList>
            <person name="Sun Q."/>
            <person name="Zhou Y."/>
        </authorList>
    </citation>
    <scope>NUCLEOTIDE SEQUENCE</scope>
    <source>
        <strain evidence="10">CGMCC 1.15320</strain>
    </source>
</reference>
<evidence type="ECO:0000256" key="2">
    <source>
        <dbReference type="ARBA" id="ARBA00022448"/>
    </source>
</evidence>
<dbReference type="AlphaFoldDB" id="A0A916S0A3"/>
<proteinExistence type="inferred from homology"/>
<dbReference type="GO" id="GO:0022857">
    <property type="term" value="F:transmembrane transporter activity"/>
    <property type="evidence" value="ECO:0007669"/>
    <property type="project" value="InterPro"/>
</dbReference>
<feature type="transmembrane region" description="Helical" evidence="9">
    <location>
        <begin position="12"/>
        <end position="31"/>
    </location>
</feature>
<feature type="transmembrane region" description="Helical" evidence="9">
    <location>
        <begin position="89"/>
        <end position="110"/>
    </location>
</feature>
<feature type="transmembrane region" description="Helical" evidence="9">
    <location>
        <begin position="186"/>
        <end position="208"/>
    </location>
</feature>
<evidence type="ECO:0000256" key="3">
    <source>
        <dbReference type="ARBA" id="ARBA00022475"/>
    </source>
</evidence>
<dbReference type="Proteomes" id="UP000636264">
    <property type="component" value="Unassembled WGS sequence"/>
</dbReference>
<keyword evidence="5" id="KW-0029">Amino-acid transport</keyword>